<dbReference type="Proteomes" id="UP000427281">
    <property type="component" value="Chromosome"/>
</dbReference>
<protein>
    <submittedName>
        <fullName evidence="1">Uncharacterized protein</fullName>
    </submittedName>
</protein>
<organism evidence="1 2">
    <name type="scientific">Gimesia benthica</name>
    <dbReference type="NCBI Taxonomy" id="2608982"/>
    <lineage>
        <taxon>Bacteria</taxon>
        <taxon>Pseudomonadati</taxon>
        <taxon>Planctomycetota</taxon>
        <taxon>Planctomycetia</taxon>
        <taxon>Planctomycetales</taxon>
        <taxon>Planctomycetaceae</taxon>
        <taxon>Gimesia</taxon>
    </lineage>
</organism>
<dbReference type="EMBL" id="CP043930">
    <property type="protein sequence ID" value="QGQ23122.1"/>
    <property type="molecule type" value="Genomic_DNA"/>
</dbReference>
<gene>
    <name evidence="1" type="ORF">F1728_10775</name>
</gene>
<proteinExistence type="predicted"/>
<name>A0A6I6AC06_9PLAN</name>
<dbReference type="AlphaFoldDB" id="A0A6I6AC06"/>
<keyword evidence="2" id="KW-1185">Reference proteome</keyword>
<dbReference type="RefSeq" id="WP_155364117.1">
    <property type="nucleotide sequence ID" value="NZ_CP043930.1"/>
</dbReference>
<accession>A0A6I6AC06</accession>
<dbReference type="KEGG" id="gim:F1728_10775"/>
<reference evidence="1 2" key="1">
    <citation type="submission" date="2019-09" db="EMBL/GenBank/DDBJ databases">
        <title>Gimesia benthica sp. nov., a novel bacterium isolated from deep-sea water of the Northwest Indian Ocean.</title>
        <authorList>
            <person name="Dai X."/>
        </authorList>
    </citation>
    <scope>NUCLEOTIDE SEQUENCE [LARGE SCALE GENOMIC DNA]</scope>
    <source>
        <strain evidence="1 2">E7</strain>
    </source>
</reference>
<sequence>MDYLKFSENVKDKFDDVYAIHWKESSLDHIKTVIEHLRKIGGRVQFYLPDSDLSENIDFEYIGRYFHGKETDYPCLEVQINGLKLNCFLEYEESISLWFNDSGDTTITAKSLNLIKRLMIDLATTHKRTVYFVNEGESTHRYKIFSISSEAVESDYDLSDISKYSEEIS</sequence>
<evidence type="ECO:0000313" key="2">
    <source>
        <dbReference type="Proteomes" id="UP000427281"/>
    </source>
</evidence>
<evidence type="ECO:0000313" key="1">
    <source>
        <dbReference type="EMBL" id="QGQ23122.1"/>
    </source>
</evidence>